<sequence length="310" mass="33035">MTYGQCEGARQAPGPGEIEMHIRSIASALGVAALGLSLAGGAAAAADYPVLRGSQVEDTPPPPDYFDGPFNWSGFYVGGGAGVSNTEFEPGTGLQDLARYAFRNTTLGAERDMGSFVNNLPSKRDSGATFFGFAGYNVAFGDAVLGFELDYTRAGQRYDVSDYIARRSPTSDGTLNDWSMTTNQGAKLHDYATARLRMGWAFGRFMPFATIGGAVGRFDTTSTIRATWEFERINPVTGLVESGRASGYPLTVGSTKTDVYGFGLTAGAGIEWALTDNLFLRGEYQLIRFADVEGTTATINTARVAAGLKF</sequence>
<evidence type="ECO:0000256" key="5">
    <source>
        <dbReference type="ARBA" id="ARBA00038306"/>
    </source>
</evidence>
<evidence type="ECO:0000256" key="1">
    <source>
        <dbReference type="ARBA" id="ARBA00004442"/>
    </source>
</evidence>
<feature type="domain" description="Outer membrane protein beta-barrel" evidence="6">
    <location>
        <begin position="71"/>
        <end position="310"/>
    </location>
</feature>
<dbReference type="Proteomes" id="UP000255207">
    <property type="component" value="Unassembled WGS sequence"/>
</dbReference>
<evidence type="ECO:0000256" key="2">
    <source>
        <dbReference type="ARBA" id="ARBA00022729"/>
    </source>
</evidence>
<dbReference type="Pfam" id="PF13505">
    <property type="entry name" value="OMP_b-brl"/>
    <property type="match status" value="1"/>
</dbReference>
<comment type="similarity">
    <text evidence="5">Belongs to the Omp25/RopB family.</text>
</comment>
<keyword evidence="2" id="KW-0732">Signal</keyword>
<accession>A0A370L375</accession>
<dbReference type="OrthoDB" id="8001404at2"/>
<dbReference type="InterPro" id="IPR011250">
    <property type="entry name" value="OMP/PagP_B-barrel"/>
</dbReference>
<dbReference type="InterPro" id="IPR027385">
    <property type="entry name" value="Beta-barrel_OMP"/>
</dbReference>
<evidence type="ECO:0000256" key="4">
    <source>
        <dbReference type="ARBA" id="ARBA00023237"/>
    </source>
</evidence>
<evidence type="ECO:0000313" key="8">
    <source>
        <dbReference type="Proteomes" id="UP000255207"/>
    </source>
</evidence>
<keyword evidence="8" id="KW-1185">Reference proteome</keyword>
<comment type="caution">
    <text evidence="7">The sequence shown here is derived from an EMBL/GenBank/DDBJ whole genome shotgun (WGS) entry which is preliminary data.</text>
</comment>
<name>A0A370L375_9HYPH</name>
<dbReference type="SUPFAM" id="SSF56925">
    <property type="entry name" value="OMPA-like"/>
    <property type="match status" value="1"/>
</dbReference>
<reference evidence="8" key="1">
    <citation type="submission" date="2018-07" db="EMBL/GenBank/DDBJ databases">
        <authorList>
            <person name="Safronova V.I."/>
            <person name="Chirak E.R."/>
            <person name="Sazanova A.L."/>
        </authorList>
    </citation>
    <scope>NUCLEOTIDE SEQUENCE [LARGE SCALE GENOMIC DNA]</scope>
    <source>
        <strain evidence="8">RCAM04685</strain>
    </source>
</reference>
<evidence type="ECO:0000259" key="6">
    <source>
        <dbReference type="Pfam" id="PF13505"/>
    </source>
</evidence>
<proteinExistence type="inferred from homology"/>
<evidence type="ECO:0000313" key="7">
    <source>
        <dbReference type="EMBL" id="RDJ22867.1"/>
    </source>
</evidence>
<dbReference type="InterPro" id="IPR051692">
    <property type="entry name" value="OMP-like"/>
</dbReference>
<organism evidence="7 8">
    <name type="scientific">Bosea caraganae</name>
    <dbReference type="NCBI Taxonomy" id="2763117"/>
    <lineage>
        <taxon>Bacteria</taxon>
        <taxon>Pseudomonadati</taxon>
        <taxon>Pseudomonadota</taxon>
        <taxon>Alphaproteobacteria</taxon>
        <taxon>Hyphomicrobiales</taxon>
        <taxon>Boseaceae</taxon>
        <taxon>Bosea</taxon>
    </lineage>
</organism>
<dbReference type="PANTHER" id="PTHR34001">
    <property type="entry name" value="BLL7405 PROTEIN"/>
    <property type="match status" value="1"/>
</dbReference>
<evidence type="ECO:0000256" key="3">
    <source>
        <dbReference type="ARBA" id="ARBA00023136"/>
    </source>
</evidence>
<keyword evidence="4" id="KW-0998">Cell outer membrane</keyword>
<dbReference type="GO" id="GO:0009279">
    <property type="term" value="C:cell outer membrane"/>
    <property type="evidence" value="ECO:0007669"/>
    <property type="project" value="UniProtKB-SubCell"/>
</dbReference>
<dbReference type="Gene3D" id="2.40.160.20">
    <property type="match status" value="1"/>
</dbReference>
<gene>
    <name evidence="7" type="ORF">DWE98_16980</name>
</gene>
<comment type="subcellular location">
    <subcellularLocation>
        <location evidence="1">Cell outer membrane</location>
    </subcellularLocation>
</comment>
<keyword evidence="3" id="KW-0472">Membrane</keyword>
<protein>
    <submittedName>
        <fullName evidence="7">Porin family protein</fullName>
    </submittedName>
</protein>
<dbReference type="PANTHER" id="PTHR34001:SF3">
    <property type="entry name" value="BLL7405 PROTEIN"/>
    <property type="match status" value="1"/>
</dbReference>
<dbReference type="EMBL" id="QQTP01000009">
    <property type="protein sequence ID" value="RDJ22867.1"/>
    <property type="molecule type" value="Genomic_DNA"/>
</dbReference>
<dbReference type="AlphaFoldDB" id="A0A370L375"/>